<evidence type="ECO:0000256" key="1">
    <source>
        <dbReference type="ARBA" id="ARBA00004141"/>
    </source>
</evidence>
<dbReference type="GO" id="GO:0015174">
    <property type="term" value="F:basic amino acid transmembrane transporter activity"/>
    <property type="evidence" value="ECO:0000318"/>
    <property type="project" value="GO_Central"/>
</dbReference>
<accession>A2E7P2</accession>
<feature type="transmembrane region" description="Helical" evidence="5">
    <location>
        <begin position="62"/>
        <end position="85"/>
    </location>
</feature>
<dbReference type="RefSeq" id="XP_001323550.1">
    <property type="nucleotide sequence ID" value="XM_001323515.1"/>
</dbReference>
<keyword evidence="2 5" id="KW-0812">Transmembrane</keyword>
<sequence length="266" mass="29809">MSECHEGYIHWIYKLFGNCVATPKEQASFGIGMVSNCIWLICSIPQIYHNFKTKHVEGQSPFYFSLMVVADSLNLIGALIVHALATQIVTGFIYVTVDFILLTQFTLYKGWPCQRKKTHDTLGYSSDISQVSLLTASVATAAVVAIDYSAPYRGSKLFGSVSGWIGSGLYISSRIPQLIKNIERKYITDFSPFYILLIVTANATYSFSVFLYSLDPEYLWAQTPWIVGSLTPMMFDLTTLIQICIFGRHPPAPAQKELYIDGYSPQ</sequence>
<dbReference type="EMBL" id="DS113321">
    <property type="protein sequence ID" value="EAY11327.1"/>
    <property type="molecule type" value="Genomic_DNA"/>
</dbReference>
<gene>
    <name evidence="6" type="ORF">TVAG_344210</name>
</gene>
<dbReference type="VEuPathDB" id="TrichDB:TVAGG3_0598540"/>
<dbReference type="GO" id="GO:0016020">
    <property type="term" value="C:membrane"/>
    <property type="evidence" value="ECO:0000318"/>
    <property type="project" value="GO_Central"/>
</dbReference>
<dbReference type="OrthoDB" id="8048523at2759"/>
<dbReference type="Gene3D" id="1.20.1280.290">
    <property type="match status" value="2"/>
</dbReference>
<dbReference type="InterPro" id="IPR051415">
    <property type="entry name" value="LAAT-1"/>
</dbReference>
<dbReference type="PANTHER" id="PTHR16201">
    <property type="entry name" value="SEVEN TRANSMEMBRANE PROTEIN 1-RELATED"/>
    <property type="match status" value="1"/>
</dbReference>
<evidence type="ECO:0000313" key="6">
    <source>
        <dbReference type="EMBL" id="EAY11327.1"/>
    </source>
</evidence>
<dbReference type="AlphaFoldDB" id="A2E7P2"/>
<dbReference type="InterPro" id="IPR006603">
    <property type="entry name" value="PQ-loop_rpt"/>
</dbReference>
<organism evidence="6 7">
    <name type="scientific">Trichomonas vaginalis (strain ATCC PRA-98 / G3)</name>
    <dbReference type="NCBI Taxonomy" id="412133"/>
    <lineage>
        <taxon>Eukaryota</taxon>
        <taxon>Metamonada</taxon>
        <taxon>Parabasalia</taxon>
        <taxon>Trichomonadida</taxon>
        <taxon>Trichomonadidae</taxon>
        <taxon>Trichomonas</taxon>
    </lineage>
</organism>
<dbReference type="KEGG" id="tva:4769280"/>
<dbReference type="VEuPathDB" id="TrichDB:TVAG_344210"/>
<dbReference type="Pfam" id="PF04193">
    <property type="entry name" value="PQ-loop"/>
    <property type="match status" value="2"/>
</dbReference>
<protein>
    <submittedName>
        <fullName evidence="6">PQ loop repeat family protein</fullName>
    </submittedName>
</protein>
<keyword evidence="7" id="KW-1185">Reference proteome</keyword>
<evidence type="ECO:0000256" key="5">
    <source>
        <dbReference type="SAM" id="Phobius"/>
    </source>
</evidence>
<dbReference type="OMA" id="LIMNASW"/>
<feature type="transmembrane region" description="Helical" evidence="5">
    <location>
        <begin position="225"/>
        <end position="246"/>
    </location>
</feature>
<evidence type="ECO:0000313" key="7">
    <source>
        <dbReference type="Proteomes" id="UP000001542"/>
    </source>
</evidence>
<dbReference type="FunFam" id="1.20.1280.290:FF:000009">
    <property type="entry name" value="PQ loop repeat family protein"/>
    <property type="match status" value="1"/>
</dbReference>
<evidence type="ECO:0000256" key="4">
    <source>
        <dbReference type="ARBA" id="ARBA00023136"/>
    </source>
</evidence>
<name>A2E7P2_TRIV3</name>
<comment type="subcellular location">
    <subcellularLocation>
        <location evidence="1">Membrane</location>
        <topology evidence="1">Multi-pass membrane protein</topology>
    </subcellularLocation>
</comment>
<proteinExistence type="predicted"/>
<feature type="transmembrane region" description="Helical" evidence="5">
    <location>
        <begin position="91"/>
        <end position="111"/>
    </location>
</feature>
<reference evidence="6" key="1">
    <citation type="submission" date="2006-10" db="EMBL/GenBank/DDBJ databases">
        <authorList>
            <person name="Amadeo P."/>
            <person name="Zhao Q."/>
            <person name="Wortman J."/>
            <person name="Fraser-Liggett C."/>
            <person name="Carlton J."/>
        </authorList>
    </citation>
    <scope>NUCLEOTIDE SEQUENCE</scope>
    <source>
        <strain evidence="6">G3</strain>
    </source>
</reference>
<keyword evidence="4 5" id="KW-0472">Membrane</keyword>
<evidence type="ECO:0000256" key="3">
    <source>
        <dbReference type="ARBA" id="ARBA00022989"/>
    </source>
</evidence>
<dbReference type="Proteomes" id="UP000001542">
    <property type="component" value="Unassembled WGS sequence"/>
</dbReference>
<dbReference type="FunCoup" id="A2E7P2">
    <property type="interactions" value="120"/>
</dbReference>
<dbReference type="eggNOG" id="KOG2913">
    <property type="taxonomic scope" value="Eukaryota"/>
</dbReference>
<dbReference type="PANTHER" id="PTHR16201:SF34">
    <property type="entry name" value="LYSOSOMAL AMINO ACID TRANSPORTER 1"/>
    <property type="match status" value="1"/>
</dbReference>
<keyword evidence="3 5" id="KW-1133">Transmembrane helix</keyword>
<dbReference type="STRING" id="5722.A2E7P2"/>
<evidence type="ECO:0000256" key="2">
    <source>
        <dbReference type="ARBA" id="ARBA00022692"/>
    </source>
</evidence>
<feature type="transmembrane region" description="Helical" evidence="5">
    <location>
        <begin position="131"/>
        <end position="150"/>
    </location>
</feature>
<dbReference type="InParanoid" id="A2E7P2"/>
<reference evidence="6" key="2">
    <citation type="journal article" date="2007" name="Science">
        <title>Draft genome sequence of the sexually transmitted pathogen Trichomonas vaginalis.</title>
        <authorList>
            <person name="Carlton J.M."/>
            <person name="Hirt R.P."/>
            <person name="Silva J.C."/>
            <person name="Delcher A.L."/>
            <person name="Schatz M."/>
            <person name="Zhao Q."/>
            <person name="Wortman J.R."/>
            <person name="Bidwell S.L."/>
            <person name="Alsmark U.C.M."/>
            <person name="Besteiro S."/>
            <person name="Sicheritz-Ponten T."/>
            <person name="Noel C.J."/>
            <person name="Dacks J.B."/>
            <person name="Foster P.G."/>
            <person name="Simillion C."/>
            <person name="Van de Peer Y."/>
            <person name="Miranda-Saavedra D."/>
            <person name="Barton G.J."/>
            <person name="Westrop G.D."/>
            <person name="Mueller S."/>
            <person name="Dessi D."/>
            <person name="Fiori P.L."/>
            <person name="Ren Q."/>
            <person name="Paulsen I."/>
            <person name="Zhang H."/>
            <person name="Bastida-Corcuera F.D."/>
            <person name="Simoes-Barbosa A."/>
            <person name="Brown M.T."/>
            <person name="Hayes R.D."/>
            <person name="Mukherjee M."/>
            <person name="Okumura C.Y."/>
            <person name="Schneider R."/>
            <person name="Smith A.J."/>
            <person name="Vanacova S."/>
            <person name="Villalvazo M."/>
            <person name="Haas B.J."/>
            <person name="Pertea M."/>
            <person name="Feldblyum T.V."/>
            <person name="Utterback T.R."/>
            <person name="Shu C.L."/>
            <person name="Osoegawa K."/>
            <person name="de Jong P.J."/>
            <person name="Hrdy I."/>
            <person name="Horvathova L."/>
            <person name="Zubacova Z."/>
            <person name="Dolezal P."/>
            <person name="Malik S.B."/>
            <person name="Logsdon J.M. Jr."/>
            <person name="Henze K."/>
            <person name="Gupta A."/>
            <person name="Wang C.C."/>
            <person name="Dunne R.L."/>
            <person name="Upcroft J.A."/>
            <person name="Upcroft P."/>
            <person name="White O."/>
            <person name="Salzberg S.L."/>
            <person name="Tang P."/>
            <person name="Chiu C.-H."/>
            <person name="Lee Y.-S."/>
            <person name="Embley T.M."/>
            <person name="Coombs G.H."/>
            <person name="Mottram J.C."/>
            <person name="Tachezy J."/>
            <person name="Fraser-Liggett C.M."/>
            <person name="Johnson P.J."/>
        </authorList>
    </citation>
    <scope>NUCLEOTIDE SEQUENCE [LARGE SCALE GENOMIC DNA]</scope>
    <source>
        <strain evidence="6">G3</strain>
    </source>
</reference>
<dbReference type="SMART" id="SM00679">
    <property type="entry name" value="CTNS"/>
    <property type="match status" value="2"/>
</dbReference>
<feature type="transmembrane region" description="Helical" evidence="5">
    <location>
        <begin position="193"/>
        <end position="213"/>
    </location>
</feature>
<dbReference type="GO" id="GO:0098852">
    <property type="term" value="C:lytic vacuole membrane"/>
    <property type="evidence" value="ECO:0007669"/>
    <property type="project" value="UniProtKB-ARBA"/>
</dbReference>